<reference evidence="2" key="1">
    <citation type="submission" date="2023-10" db="EMBL/GenBank/DDBJ databases">
        <authorList>
            <person name="Hackl T."/>
        </authorList>
    </citation>
    <scope>NUCLEOTIDE SEQUENCE</scope>
</reference>
<feature type="signal peptide" evidence="1">
    <location>
        <begin position="1"/>
        <end position="16"/>
    </location>
</feature>
<evidence type="ECO:0000313" key="2">
    <source>
        <dbReference type="EMBL" id="CAJ2512816.1"/>
    </source>
</evidence>
<organism evidence="2 3">
    <name type="scientific">Anthostomella pinea</name>
    <dbReference type="NCBI Taxonomy" id="933095"/>
    <lineage>
        <taxon>Eukaryota</taxon>
        <taxon>Fungi</taxon>
        <taxon>Dikarya</taxon>
        <taxon>Ascomycota</taxon>
        <taxon>Pezizomycotina</taxon>
        <taxon>Sordariomycetes</taxon>
        <taxon>Xylariomycetidae</taxon>
        <taxon>Xylariales</taxon>
        <taxon>Xylariaceae</taxon>
        <taxon>Anthostomella</taxon>
    </lineage>
</organism>
<dbReference type="EMBL" id="CAUWAG010000020">
    <property type="protein sequence ID" value="CAJ2512816.1"/>
    <property type="molecule type" value="Genomic_DNA"/>
</dbReference>
<keyword evidence="1" id="KW-0732">Signal</keyword>
<keyword evidence="3" id="KW-1185">Reference proteome</keyword>
<protein>
    <submittedName>
        <fullName evidence="2">Uu.00g009350.m01.CDS01</fullName>
    </submittedName>
</protein>
<dbReference type="Proteomes" id="UP001295740">
    <property type="component" value="Unassembled WGS sequence"/>
</dbReference>
<feature type="chain" id="PRO_5042587396" evidence="1">
    <location>
        <begin position="17"/>
        <end position="160"/>
    </location>
</feature>
<dbReference type="AlphaFoldDB" id="A0AAI8YQ19"/>
<evidence type="ECO:0000256" key="1">
    <source>
        <dbReference type="SAM" id="SignalP"/>
    </source>
</evidence>
<accession>A0AAI8YQ19</accession>
<sequence length="160" mass="17420">MLAKTILAAFIASAHGATMATDTMEPWNVTDFKASCIAYSTICYMEMVVMTGSGYPMVGCSYIDTTVTDMYVPATEMTVCDWDTVSMSYTGQMSDESGRMNTLYVTAVSGPGTNITAEYQFPETDWTMLQYGASNVQVYIGAHSFLMANLTVVPNGMMPM</sequence>
<evidence type="ECO:0000313" key="3">
    <source>
        <dbReference type="Proteomes" id="UP001295740"/>
    </source>
</evidence>
<comment type="caution">
    <text evidence="2">The sequence shown here is derived from an EMBL/GenBank/DDBJ whole genome shotgun (WGS) entry which is preliminary data.</text>
</comment>
<proteinExistence type="predicted"/>
<name>A0AAI8YQ19_9PEZI</name>
<gene>
    <name evidence="2" type="ORF">KHLLAP_LOCUS13284</name>
</gene>